<reference evidence="1" key="1">
    <citation type="submission" date="2023-01" db="EMBL/GenBank/DDBJ databases">
        <title>The growth and conidiation of Purpureocillium lavendulum are regulated by nitrogen source and histone H3K14 acetylation.</title>
        <authorList>
            <person name="Tang P."/>
            <person name="Han J."/>
            <person name="Zhang C."/>
            <person name="Tang P."/>
            <person name="Qi F."/>
            <person name="Zhang K."/>
            <person name="Liang L."/>
        </authorList>
    </citation>
    <scope>NUCLEOTIDE SEQUENCE</scope>
    <source>
        <strain evidence="1">YMF1.00683</strain>
    </source>
</reference>
<keyword evidence="2" id="KW-1185">Reference proteome</keyword>
<protein>
    <submittedName>
        <fullName evidence="1">Uncharacterized protein</fullName>
    </submittedName>
</protein>
<comment type="caution">
    <text evidence="1">The sequence shown here is derived from an EMBL/GenBank/DDBJ whole genome shotgun (WGS) entry which is preliminary data.</text>
</comment>
<gene>
    <name evidence="1" type="ORF">O9K51_06813</name>
</gene>
<organism evidence="1 2">
    <name type="scientific">Purpureocillium lavendulum</name>
    <dbReference type="NCBI Taxonomy" id="1247861"/>
    <lineage>
        <taxon>Eukaryota</taxon>
        <taxon>Fungi</taxon>
        <taxon>Dikarya</taxon>
        <taxon>Ascomycota</taxon>
        <taxon>Pezizomycotina</taxon>
        <taxon>Sordariomycetes</taxon>
        <taxon>Hypocreomycetidae</taxon>
        <taxon>Hypocreales</taxon>
        <taxon>Ophiocordycipitaceae</taxon>
        <taxon>Purpureocillium</taxon>
    </lineage>
</organism>
<dbReference type="EMBL" id="JAQHRD010000005">
    <property type="protein sequence ID" value="KAJ6441019.1"/>
    <property type="molecule type" value="Genomic_DNA"/>
</dbReference>
<name>A0AB34FQG3_9HYPO</name>
<evidence type="ECO:0000313" key="2">
    <source>
        <dbReference type="Proteomes" id="UP001163105"/>
    </source>
</evidence>
<dbReference type="AlphaFoldDB" id="A0AB34FQG3"/>
<dbReference type="Proteomes" id="UP001163105">
    <property type="component" value="Unassembled WGS sequence"/>
</dbReference>
<sequence>MKTSVETYVWDPECSFEELTRDGLIEKVKRDTGLDLDNRRTRGISIAMEGPGMKGPRQLFRLPHGRPEDFVTLRNEMKKVARQAVRRSRARGFAGDLEYELKIQAWTDELKREQLKECSY</sequence>
<accession>A0AB34FQG3</accession>
<evidence type="ECO:0000313" key="1">
    <source>
        <dbReference type="EMBL" id="KAJ6441019.1"/>
    </source>
</evidence>
<proteinExistence type="predicted"/>